<accession>A0A0P1BB59</accession>
<feature type="compositionally biased region" description="Basic and acidic residues" evidence="15">
    <location>
        <begin position="879"/>
        <end position="888"/>
    </location>
</feature>
<dbReference type="GO" id="GO:0005886">
    <property type="term" value="C:plasma membrane"/>
    <property type="evidence" value="ECO:0007669"/>
    <property type="project" value="UniProtKB-SubCell"/>
</dbReference>
<evidence type="ECO:0000256" key="10">
    <source>
        <dbReference type="ARBA" id="ARBA00022989"/>
    </source>
</evidence>
<evidence type="ECO:0000256" key="5">
    <source>
        <dbReference type="ARBA" id="ARBA00022692"/>
    </source>
</evidence>
<keyword evidence="9" id="KW-0442">Lipid degradation</keyword>
<feature type="compositionally biased region" description="Polar residues" evidence="15">
    <location>
        <begin position="43"/>
        <end position="63"/>
    </location>
</feature>
<keyword evidence="12" id="KW-0472">Membrane</keyword>
<evidence type="ECO:0000259" key="16">
    <source>
        <dbReference type="Pfam" id="PF01764"/>
    </source>
</evidence>
<evidence type="ECO:0000256" key="2">
    <source>
        <dbReference type="ARBA" id="ARBA00004651"/>
    </source>
</evidence>
<feature type="compositionally biased region" description="Basic and acidic residues" evidence="15">
    <location>
        <begin position="22"/>
        <end position="35"/>
    </location>
</feature>
<organism evidence="17 18">
    <name type="scientific">Ceraceosorus bombacis</name>
    <dbReference type="NCBI Taxonomy" id="401625"/>
    <lineage>
        <taxon>Eukaryota</taxon>
        <taxon>Fungi</taxon>
        <taxon>Dikarya</taxon>
        <taxon>Basidiomycota</taxon>
        <taxon>Ustilaginomycotina</taxon>
        <taxon>Exobasidiomycetes</taxon>
        <taxon>Ceraceosorales</taxon>
        <taxon>Ceraceosoraceae</taxon>
        <taxon>Ceraceosorus</taxon>
    </lineage>
</organism>
<dbReference type="OrthoDB" id="438440at2759"/>
<dbReference type="Pfam" id="PF01764">
    <property type="entry name" value="Lipase_3"/>
    <property type="match status" value="1"/>
</dbReference>
<dbReference type="InterPro" id="IPR002921">
    <property type="entry name" value="Fungal_lipase-type"/>
</dbReference>
<reference evidence="17 18" key="1">
    <citation type="submission" date="2014-09" db="EMBL/GenBank/DDBJ databases">
        <authorList>
            <person name="Magalhaes I.L.F."/>
            <person name="Oliveira U."/>
            <person name="Santos F.R."/>
            <person name="Vidigal T.H.D.A."/>
            <person name="Brescovit A.D."/>
            <person name="Santos A.J."/>
        </authorList>
    </citation>
    <scope>NUCLEOTIDE SEQUENCE [LARGE SCALE GENOMIC DNA]</scope>
</reference>
<dbReference type="Proteomes" id="UP000054845">
    <property type="component" value="Unassembled WGS sequence"/>
</dbReference>
<comment type="subcellular location">
    <subcellularLocation>
        <location evidence="2">Cell membrane</location>
        <topology evidence="2">Multi-pass membrane protein</topology>
    </subcellularLocation>
</comment>
<dbReference type="Gene3D" id="3.40.50.1820">
    <property type="entry name" value="alpha/beta hydrolase"/>
    <property type="match status" value="1"/>
</dbReference>
<evidence type="ECO:0000256" key="7">
    <source>
        <dbReference type="ARBA" id="ARBA00022801"/>
    </source>
</evidence>
<feature type="compositionally biased region" description="Polar residues" evidence="15">
    <location>
        <begin position="620"/>
        <end position="637"/>
    </location>
</feature>
<comment type="catalytic activity">
    <reaction evidence="13">
        <text>a 1,2-diacyl-sn-glycerol + H2O = a 2-acylglycerol + a fatty acid + H(+)</text>
        <dbReference type="Rhea" id="RHEA:33275"/>
        <dbReference type="ChEBI" id="CHEBI:15377"/>
        <dbReference type="ChEBI" id="CHEBI:15378"/>
        <dbReference type="ChEBI" id="CHEBI:17389"/>
        <dbReference type="ChEBI" id="CHEBI:17815"/>
        <dbReference type="ChEBI" id="CHEBI:28868"/>
        <dbReference type="EC" id="3.1.1.116"/>
    </reaction>
    <physiologicalReaction direction="left-to-right" evidence="13">
        <dbReference type="Rhea" id="RHEA:33276"/>
    </physiologicalReaction>
</comment>
<dbReference type="EMBL" id="CCYA01000192">
    <property type="protein sequence ID" value="CEH12865.1"/>
    <property type="molecule type" value="Genomic_DNA"/>
</dbReference>
<evidence type="ECO:0000256" key="11">
    <source>
        <dbReference type="ARBA" id="ARBA00023098"/>
    </source>
</evidence>
<feature type="domain" description="Fungal lipase-type" evidence="16">
    <location>
        <begin position="1103"/>
        <end position="1267"/>
    </location>
</feature>
<keyword evidence="3" id="KW-1003">Cell membrane</keyword>
<dbReference type="STRING" id="401625.A0A0P1BB59"/>
<keyword evidence="11" id="KW-0443">Lipid metabolism</keyword>
<dbReference type="GO" id="GO:0016298">
    <property type="term" value="F:lipase activity"/>
    <property type="evidence" value="ECO:0007669"/>
    <property type="project" value="TreeGrafter"/>
</dbReference>
<dbReference type="GO" id="GO:0046872">
    <property type="term" value="F:metal ion binding"/>
    <property type="evidence" value="ECO:0007669"/>
    <property type="project" value="UniProtKB-KW"/>
</dbReference>
<evidence type="ECO:0000256" key="3">
    <source>
        <dbReference type="ARBA" id="ARBA00022475"/>
    </source>
</evidence>
<feature type="compositionally biased region" description="Polar residues" evidence="15">
    <location>
        <begin position="103"/>
        <end position="117"/>
    </location>
</feature>
<feature type="region of interest" description="Disordered" evidence="15">
    <location>
        <begin position="956"/>
        <end position="1016"/>
    </location>
</feature>
<evidence type="ECO:0000256" key="4">
    <source>
        <dbReference type="ARBA" id="ARBA00022553"/>
    </source>
</evidence>
<feature type="region of interest" description="Disordered" evidence="15">
    <location>
        <begin position="362"/>
        <end position="417"/>
    </location>
</feature>
<feature type="compositionally biased region" description="Basic and acidic residues" evidence="15">
    <location>
        <begin position="960"/>
        <end position="970"/>
    </location>
</feature>
<feature type="compositionally biased region" description="Acidic residues" evidence="15">
    <location>
        <begin position="935"/>
        <end position="944"/>
    </location>
</feature>
<dbReference type="EC" id="3.1.1.116" evidence="14"/>
<proteinExistence type="predicted"/>
<feature type="region of interest" description="Disordered" evidence="15">
    <location>
        <begin position="878"/>
        <end position="944"/>
    </location>
</feature>
<dbReference type="InterPro" id="IPR029058">
    <property type="entry name" value="AB_hydrolase_fold"/>
</dbReference>
<dbReference type="InterPro" id="IPR052214">
    <property type="entry name" value="DAG_Lipase-Related"/>
</dbReference>
<feature type="region of interest" description="Disordered" evidence="15">
    <location>
        <begin position="534"/>
        <end position="559"/>
    </location>
</feature>
<evidence type="ECO:0000256" key="8">
    <source>
        <dbReference type="ARBA" id="ARBA00022837"/>
    </source>
</evidence>
<keyword evidence="10" id="KW-1133">Transmembrane helix</keyword>
<evidence type="ECO:0000313" key="18">
    <source>
        <dbReference type="Proteomes" id="UP000054845"/>
    </source>
</evidence>
<name>A0A0P1BB59_9BASI</name>
<dbReference type="GO" id="GO:0046340">
    <property type="term" value="P:diacylglycerol catabolic process"/>
    <property type="evidence" value="ECO:0007669"/>
    <property type="project" value="TreeGrafter"/>
</dbReference>
<comment type="cofactor">
    <cofactor evidence="1">
        <name>Ca(2+)</name>
        <dbReference type="ChEBI" id="CHEBI:29108"/>
    </cofactor>
</comment>
<keyword evidence="8" id="KW-0106">Calcium</keyword>
<dbReference type="PANTHER" id="PTHR45792:SF8">
    <property type="entry name" value="DIACYLGLYCEROL LIPASE-ALPHA"/>
    <property type="match status" value="1"/>
</dbReference>
<evidence type="ECO:0000256" key="9">
    <source>
        <dbReference type="ARBA" id="ARBA00022963"/>
    </source>
</evidence>
<feature type="region of interest" description="Disordered" evidence="15">
    <location>
        <begin position="1"/>
        <end position="117"/>
    </location>
</feature>
<evidence type="ECO:0000256" key="12">
    <source>
        <dbReference type="ARBA" id="ARBA00023136"/>
    </source>
</evidence>
<feature type="region of interest" description="Disordered" evidence="15">
    <location>
        <begin position="575"/>
        <end position="675"/>
    </location>
</feature>
<feature type="compositionally biased region" description="Basic and acidic residues" evidence="15">
    <location>
        <begin position="577"/>
        <end position="590"/>
    </location>
</feature>
<dbReference type="CDD" id="cd00519">
    <property type="entry name" value="Lipase_3"/>
    <property type="match status" value="1"/>
</dbReference>
<evidence type="ECO:0000256" key="13">
    <source>
        <dbReference type="ARBA" id="ARBA00024531"/>
    </source>
</evidence>
<dbReference type="SUPFAM" id="SSF53474">
    <property type="entry name" value="alpha/beta-Hydrolases"/>
    <property type="match status" value="1"/>
</dbReference>
<feature type="compositionally biased region" description="Polar residues" evidence="15">
    <location>
        <begin position="891"/>
        <end position="906"/>
    </location>
</feature>
<evidence type="ECO:0000256" key="14">
    <source>
        <dbReference type="ARBA" id="ARBA00026104"/>
    </source>
</evidence>
<protein>
    <recommendedName>
        <fullName evidence="14">sn-1-specific diacylglycerol lipase</fullName>
        <ecNumber evidence="14">3.1.1.116</ecNumber>
    </recommendedName>
</protein>
<feature type="compositionally biased region" description="Polar residues" evidence="15">
    <location>
        <begin position="649"/>
        <end position="672"/>
    </location>
</feature>
<feature type="region of interest" description="Disordered" evidence="15">
    <location>
        <begin position="811"/>
        <end position="832"/>
    </location>
</feature>
<keyword evidence="4" id="KW-0597">Phosphoprotein</keyword>
<evidence type="ECO:0000256" key="1">
    <source>
        <dbReference type="ARBA" id="ARBA00001913"/>
    </source>
</evidence>
<feature type="compositionally biased region" description="Polar residues" evidence="15">
    <location>
        <begin position="77"/>
        <end position="94"/>
    </location>
</feature>
<evidence type="ECO:0000256" key="6">
    <source>
        <dbReference type="ARBA" id="ARBA00022723"/>
    </source>
</evidence>
<feature type="compositionally biased region" description="Basic and acidic residues" evidence="15">
    <location>
        <begin position="920"/>
        <end position="933"/>
    </location>
</feature>
<dbReference type="GO" id="GO:0019369">
    <property type="term" value="P:arachidonate metabolic process"/>
    <property type="evidence" value="ECO:0007669"/>
    <property type="project" value="TreeGrafter"/>
</dbReference>
<keyword evidence="5" id="KW-0812">Transmembrane</keyword>
<evidence type="ECO:0000256" key="15">
    <source>
        <dbReference type="SAM" id="MobiDB-lite"/>
    </source>
</evidence>
<keyword evidence="18" id="KW-1185">Reference proteome</keyword>
<feature type="region of interest" description="Disordered" evidence="15">
    <location>
        <begin position="1358"/>
        <end position="1385"/>
    </location>
</feature>
<sequence>MTSPHLQPLDLDELEPLPPSRIDTRSDSSCRHPLDDDGPAGRTFTSPTLSPDQQSPQWSAESSPEQRRIPLPRQPLSIGTSFGTSLRATESVATPQAEKHDSSSASQRLPLGSSSAPTKARYLTVSSVLSRSGVARTWNEGEALHHNQINRQHVARNAERSSRWKATAGRRASNGSALEAVGALLLHRDSTGTVSNLSFARAPPRQNDGSSRPGLISRASRAWMQGLRQSGERAATWLGIKPTAFIRSSLSVYGRGSAWGIQEALEAPPSPIDMPGAWSGGSSAWRARPGDGYEEGALLLPPPLLDDRGSDARSFEGLLGVRRAREREKALKEFERLKARNRPAHKVGLLTAFSNFNQHMSARAPTTPLQQDDGRRLHGLYESGTLPDEARFSRGRAAQRRERSLGSTGSSEFADESLSDAELSSSFSGQPRAPRLLPVHLGSPVAALTPMVLDSQPNTRVGSRRTSVGSTASADYMTRGVQVRAKGSLPVTPKLGPTLLSLPPSPWTPLAKSPAMSPFLSTQAAPSYVVQLGTSATPRTKPGTPRLEPTHIEILPSPFPQSSLDSAAFRLSPSTSEFEHSLEDPFEDKASSTSPALHPSVRSEQPSTPSAVPRRRKNTNPRATNMNPASRTASARLTPSDMIAAWTSDLHSTSTPNGTSKAPGQLPTSSSDYEGPTIADLERRAVEVPGRSWLLWFLIGDLGLGDRSSMSISKGYPDRAGGTAAAAVTMERFGGVPTLLGHCFDFIVYLLAHVIDLAYRIGEVMILAAWFLRWLFLNLTGQTVLSRCVVEAYKLIQAEWATVAAEDHEAKGMKKSRRGSVVDVTGSTDAHQQPKGLTRWQIVRGIVELVCLYTVTRQRYLEEGAGLVKLEGWQKTNLQRRDTPKAADDVSQATQANNSPTPSAVSSKGEYDAPALPEATSDKDSDADQHSSDSAESDNESDDDDFVVTRQGAEILEFQKTPRLEPRLGHGEQSSSAGDGSKGPGSYFLSTPGGAGSSTDRTRRNKYERKERGQRPRDVRAMVRNIKWASRLAISAYGLHVTLVDLPATFTPSGNRFSRQTFAHLSRIRSDDVLHADIQTLDSDTYHPTFYLVRDYARRCVCVSVRGTQSLQDIIIDLEMATTKLQLPGVPSVGADDPDEELTCHSGILRAAKALLEPDSSLFSTLSSALAENEGFDLVLTGHSLGGAIASTVALLLSEYRVLPGQAADEGQWVVRPDSGLPAGRSVRALTFAHPATVSAALAERASRGLTPLVTTVVLGSDLIPRCGHGQAREVRRLLGALSRVRRRHEHKRADDVEDARIHILHSWWAWSSIQKAGRDASNEMRERAKRIEDQLWRLRCDVEQDLYAEIKKRSAKHNEGLKSASKAPPSPWIGPQQRSSAPLHQLAARRQALDAATLRSEAAQGGILIPPGRSIWINGKDL</sequence>
<keyword evidence="7" id="KW-0378">Hydrolase</keyword>
<keyword evidence="6" id="KW-0479">Metal-binding</keyword>
<evidence type="ECO:0000313" key="17">
    <source>
        <dbReference type="EMBL" id="CEH12865.1"/>
    </source>
</evidence>
<dbReference type="PANTHER" id="PTHR45792">
    <property type="entry name" value="DIACYLGLYCEROL LIPASE HOMOLOG-RELATED"/>
    <property type="match status" value="1"/>
</dbReference>